<gene>
    <name evidence="9" type="ORF">LEP1GSC037_2904</name>
</gene>
<dbReference type="Pfam" id="PF02321">
    <property type="entry name" value="OEP"/>
    <property type="match status" value="1"/>
</dbReference>
<dbReference type="GO" id="GO:0009279">
    <property type="term" value="C:cell outer membrane"/>
    <property type="evidence" value="ECO:0007669"/>
    <property type="project" value="UniProtKB-SubCell"/>
</dbReference>
<evidence type="ECO:0000256" key="6">
    <source>
        <dbReference type="ARBA" id="ARBA00023136"/>
    </source>
</evidence>
<evidence type="ECO:0000256" key="3">
    <source>
        <dbReference type="ARBA" id="ARBA00022448"/>
    </source>
</evidence>
<dbReference type="PANTHER" id="PTHR30026:SF20">
    <property type="entry name" value="OUTER MEMBRANE PROTEIN TOLC"/>
    <property type="match status" value="1"/>
</dbReference>
<comment type="caution">
    <text evidence="9">The sequence shown here is derived from an EMBL/GenBank/DDBJ whole genome shotgun (WGS) entry which is preliminary data.</text>
</comment>
<dbReference type="Proteomes" id="UP000012128">
    <property type="component" value="Unassembled WGS sequence"/>
</dbReference>
<dbReference type="GO" id="GO:0015562">
    <property type="term" value="F:efflux transmembrane transporter activity"/>
    <property type="evidence" value="ECO:0007669"/>
    <property type="project" value="InterPro"/>
</dbReference>
<dbReference type="SUPFAM" id="SSF56954">
    <property type="entry name" value="Outer membrane efflux proteins (OEP)"/>
    <property type="match status" value="1"/>
</dbReference>
<dbReference type="AlphaFoldDB" id="M6GGK2"/>
<evidence type="ECO:0000256" key="1">
    <source>
        <dbReference type="ARBA" id="ARBA00004442"/>
    </source>
</evidence>
<comment type="similarity">
    <text evidence="2">Belongs to the outer membrane factor (OMF) (TC 1.B.17) family.</text>
</comment>
<evidence type="ECO:0000256" key="8">
    <source>
        <dbReference type="SAM" id="Coils"/>
    </source>
</evidence>
<keyword evidence="3" id="KW-0813">Transport</keyword>
<evidence type="ECO:0000256" key="7">
    <source>
        <dbReference type="ARBA" id="ARBA00023237"/>
    </source>
</evidence>
<evidence type="ECO:0000256" key="5">
    <source>
        <dbReference type="ARBA" id="ARBA00022692"/>
    </source>
</evidence>
<organism evidence="9 10">
    <name type="scientific">Leptospira interrogans str. 2006001854</name>
    <dbReference type="NCBI Taxonomy" id="1001590"/>
    <lineage>
        <taxon>Bacteria</taxon>
        <taxon>Pseudomonadati</taxon>
        <taxon>Spirochaetota</taxon>
        <taxon>Spirochaetia</taxon>
        <taxon>Leptospirales</taxon>
        <taxon>Leptospiraceae</taxon>
        <taxon>Leptospira</taxon>
    </lineage>
</organism>
<comment type="subcellular location">
    <subcellularLocation>
        <location evidence="1">Cell outer membrane</location>
    </subcellularLocation>
</comment>
<dbReference type="EMBL" id="AFLW02000031">
    <property type="protein sequence ID" value="EMM84123.1"/>
    <property type="molecule type" value="Genomic_DNA"/>
</dbReference>
<reference evidence="9 10" key="1">
    <citation type="submission" date="2013-01" db="EMBL/GenBank/DDBJ databases">
        <authorList>
            <person name="Harkins D.M."/>
            <person name="Durkin A.S."/>
            <person name="Brinkac L.M."/>
            <person name="Haft D.H."/>
            <person name="Selengut J.D."/>
            <person name="Sanka R."/>
            <person name="DePew J."/>
            <person name="Purushe J."/>
            <person name="Hospenthal D.R."/>
            <person name="Murray C.K."/>
            <person name="Pimentel G."/>
            <person name="Wasfy M."/>
            <person name="Parker T."/>
            <person name="Miller R.S."/>
            <person name="Vinetz J.M."/>
            <person name="Sutton G.G."/>
            <person name="Nierman W.C."/>
            <person name="Fouts D.E."/>
        </authorList>
    </citation>
    <scope>NUCLEOTIDE SEQUENCE [LARGE SCALE GENOMIC DNA]</scope>
    <source>
        <strain evidence="9 10">2006001854</strain>
    </source>
</reference>
<accession>M6GGK2</accession>
<dbReference type="Gene3D" id="1.20.1600.10">
    <property type="entry name" value="Outer membrane efflux proteins (OEP)"/>
    <property type="match status" value="1"/>
</dbReference>
<keyword evidence="8" id="KW-0175">Coiled coil</keyword>
<keyword evidence="6" id="KW-0472">Membrane</keyword>
<dbReference type="GO" id="GO:0015288">
    <property type="term" value="F:porin activity"/>
    <property type="evidence" value="ECO:0007669"/>
    <property type="project" value="TreeGrafter"/>
</dbReference>
<keyword evidence="4" id="KW-1134">Transmembrane beta strand</keyword>
<keyword evidence="5" id="KW-0812">Transmembrane</keyword>
<dbReference type="InterPro" id="IPR051906">
    <property type="entry name" value="TolC-like"/>
</dbReference>
<dbReference type="PANTHER" id="PTHR30026">
    <property type="entry name" value="OUTER MEMBRANE PROTEIN TOLC"/>
    <property type="match status" value="1"/>
</dbReference>
<evidence type="ECO:0000313" key="9">
    <source>
        <dbReference type="EMBL" id="EMM84123.1"/>
    </source>
</evidence>
<dbReference type="GO" id="GO:1990281">
    <property type="term" value="C:efflux pump complex"/>
    <property type="evidence" value="ECO:0007669"/>
    <property type="project" value="TreeGrafter"/>
</dbReference>
<sequence>MDQAVLIGSSNSVVLKVLEAKKEVSKMLITEKWREFLPKFGIQYYGLRNQNVNSADNIYNDIRLTVQQLIFDGGEANLNLEIAKLSELLNEQDFKINLSRLRLDIQKAYFRALALKGKVYIQKKAQEKAQEALRKGQVELRQGFITKVQLMDLESKLKQTEFNVQKSKNDSDQALLDLKQVMNLDYYAEIELNESIFFDFIINAPPNTHNLDELISKAKNGREDLKKMQIIVKKLKNEKEVLDNQYMPKVYVGAYAGRNGNNNQFTHDSYGVNFNLVMPLGSSVVQSNGNTGVQKDGNGIQTYPGFGNQTVGPGTNSYNSTSVRLFDNLSQSRKAMEGEIQLAEALLNYRNMENQVGFEIKKV</sequence>
<protein>
    <submittedName>
        <fullName evidence="9">Outer membrane efflux protein</fullName>
    </submittedName>
</protein>
<evidence type="ECO:0000313" key="10">
    <source>
        <dbReference type="Proteomes" id="UP000012128"/>
    </source>
</evidence>
<dbReference type="InterPro" id="IPR003423">
    <property type="entry name" value="OMP_efflux"/>
</dbReference>
<evidence type="ECO:0000256" key="4">
    <source>
        <dbReference type="ARBA" id="ARBA00022452"/>
    </source>
</evidence>
<proteinExistence type="inferred from homology"/>
<keyword evidence="7" id="KW-0998">Cell outer membrane</keyword>
<feature type="coiled-coil region" evidence="8">
    <location>
        <begin position="218"/>
        <end position="245"/>
    </location>
</feature>
<evidence type="ECO:0000256" key="2">
    <source>
        <dbReference type="ARBA" id="ARBA00007613"/>
    </source>
</evidence>
<name>M6GGK2_LEPIR</name>